<dbReference type="AlphaFoldDB" id="A0ABD0LMB5"/>
<reference evidence="4 5" key="1">
    <citation type="journal article" date="2023" name="Sci. Data">
        <title>Genome assembly of the Korean intertidal mud-creeper Batillaria attramentaria.</title>
        <authorList>
            <person name="Patra A.K."/>
            <person name="Ho P.T."/>
            <person name="Jun S."/>
            <person name="Lee S.J."/>
            <person name="Kim Y."/>
            <person name="Won Y.J."/>
        </authorList>
    </citation>
    <scope>NUCLEOTIDE SEQUENCE [LARGE SCALE GENOMIC DNA]</scope>
    <source>
        <strain evidence="4">Wonlab-2016</strain>
    </source>
</reference>
<evidence type="ECO:0000256" key="2">
    <source>
        <dbReference type="SAM" id="MobiDB-lite"/>
    </source>
</evidence>
<dbReference type="EMBL" id="JACVVK020000038">
    <property type="protein sequence ID" value="KAK7500338.1"/>
    <property type="molecule type" value="Genomic_DNA"/>
</dbReference>
<dbReference type="PANTHER" id="PTHR15665:SF1">
    <property type="entry name" value="PROTEIN ASTEROID HOMOLOG 1"/>
    <property type="match status" value="1"/>
</dbReference>
<dbReference type="InterPro" id="IPR029060">
    <property type="entry name" value="PIN-like_dom_sf"/>
</dbReference>
<comment type="similarity">
    <text evidence="1">Belongs to the asteroid family.</text>
</comment>
<evidence type="ECO:0000313" key="4">
    <source>
        <dbReference type="EMBL" id="KAK7500338.1"/>
    </source>
</evidence>
<dbReference type="InterPro" id="IPR006085">
    <property type="entry name" value="XPG_DNA_repair_N"/>
</dbReference>
<feature type="region of interest" description="Disordered" evidence="2">
    <location>
        <begin position="561"/>
        <end position="609"/>
    </location>
</feature>
<proteinExistence type="inferred from homology"/>
<dbReference type="Proteomes" id="UP001519460">
    <property type="component" value="Unassembled WGS sequence"/>
</dbReference>
<feature type="domain" description="XPG N-terminal" evidence="3">
    <location>
        <begin position="1"/>
        <end position="94"/>
    </location>
</feature>
<dbReference type="Gene3D" id="3.40.50.1010">
    <property type="entry name" value="5'-nuclease"/>
    <property type="match status" value="1"/>
</dbReference>
<dbReference type="Pfam" id="PF00752">
    <property type="entry name" value="XPG_N"/>
    <property type="match status" value="1"/>
</dbReference>
<evidence type="ECO:0000256" key="1">
    <source>
        <dbReference type="ARBA" id="ARBA00007398"/>
    </source>
</evidence>
<sequence length="826" mass="93097">MGIHGLTSFIDNNPHLLKDCRLHDCRVVIDGNNFYHFLYFYCNVRFQFGGDYDTFQRKIAMIFSLFKSCNIEPFVIFDGAYTVDGKKLKTSMSRARDRVRAAQRIMNGNRGALIPCLAQVTFRQTLDMLGVRHVTCDFEADNQVVTLANQWNCPVISNDSDFYIFDLSAGFIPLDYIDFRLCKFPGDSGNSTESYTFLAAQFYHVDEFIRCFKSLSRSVLPLFATMLGNDYVDAAAFEIFYNKKTPKAASRRYAASKKHAKIVSVLYWLEEKGSLEEILPEVLTFIRKERREKVEKLLTNSIRGYVETQDFESFNLREYLEGRSSAATEKTDFVRGCHGDVMPSWFLADLRSGKIPAFLLNVALLHRIILQTQVESVSMSASFLPSTALRQVIYGIIFHDRENPPAPQSHTDGEDLFQTPQDGAHPVDTVSVDKSTVVEYTRHNLELRKILLQPCRGLQRYGDLPTLESIPQLSLENRQAIVTESLGLSEEFASKFEPSIQLFAMCVVFWMRNASPRLTYHHVRGILLSVILLHVHKEIQDREEHLLGQNNNVSETKQCLDGRQDDQEKSGNPQSLDVTKDSQEDCPAQIRSSAAESKPFVDEDNSSDSKRGIEALGKHLVGKPKGKDVLSVTAVCSSLSCDILRKVRENLRKYYHEPVKINSKSPPDHPTFHGTAQFLACLLDSVHLNSLLQCPFPSPQPSLLFNGTFVYSIVLELQNRTNPDLFLLEMLVKGSPLASLFDSWCSLFLAEAREDAISTQKVQGKKCCRSAKRKKKKEAVADQGQGQDSHLRDSVSADGQAGGKVVAACDLSNRFGALMLEEAEDE</sequence>
<accession>A0ABD0LMB5</accession>
<gene>
    <name evidence="4" type="ORF">BaRGS_00008561</name>
</gene>
<dbReference type="SUPFAM" id="SSF88723">
    <property type="entry name" value="PIN domain-like"/>
    <property type="match status" value="1"/>
</dbReference>
<feature type="region of interest" description="Disordered" evidence="2">
    <location>
        <begin position="778"/>
        <end position="797"/>
    </location>
</feature>
<protein>
    <recommendedName>
        <fullName evidence="3">XPG N-terminal domain-containing protein</fullName>
    </recommendedName>
</protein>
<comment type="caution">
    <text evidence="4">The sequence shown here is derived from an EMBL/GenBank/DDBJ whole genome shotgun (WGS) entry which is preliminary data.</text>
</comment>
<keyword evidence="5" id="KW-1185">Reference proteome</keyword>
<name>A0ABD0LMB5_9CAEN</name>
<dbReference type="InterPro" id="IPR026832">
    <property type="entry name" value="Asteroid"/>
</dbReference>
<organism evidence="4 5">
    <name type="scientific">Batillaria attramentaria</name>
    <dbReference type="NCBI Taxonomy" id="370345"/>
    <lineage>
        <taxon>Eukaryota</taxon>
        <taxon>Metazoa</taxon>
        <taxon>Spiralia</taxon>
        <taxon>Lophotrochozoa</taxon>
        <taxon>Mollusca</taxon>
        <taxon>Gastropoda</taxon>
        <taxon>Caenogastropoda</taxon>
        <taxon>Sorbeoconcha</taxon>
        <taxon>Cerithioidea</taxon>
        <taxon>Batillariidae</taxon>
        <taxon>Batillaria</taxon>
    </lineage>
</organism>
<dbReference type="PANTHER" id="PTHR15665">
    <property type="entry name" value="ASTEROID PROTEIN"/>
    <property type="match status" value="1"/>
</dbReference>
<evidence type="ECO:0000259" key="3">
    <source>
        <dbReference type="Pfam" id="PF00752"/>
    </source>
</evidence>
<evidence type="ECO:0000313" key="5">
    <source>
        <dbReference type="Proteomes" id="UP001519460"/>
    </source>
</evidence>